<dbReference type="EMBL" id="JAULSU010000001">
    <property type="protein sequence ID" value="KAK0631580.1"/>
    <property type="molecule type" value="Genomic_DNA"/>
</dbReference>
<gene>
    <name evidence="1" type="ORF">B0T14DRAFT_490106</name>
</gene>
<reference evidence="1" key="1">
    <citation type="submission" date="2023-06" db="EMBL/GenBank/DDBJ databases">
        <title>Genome-scale phylogeny and comparative genomics of the fungal order Sordariales.</title>
        <authorList>
            <consortium name="Lawrence Berkeley National Laboratory"/>
            <person name="Hensen N."/>
            <person name="Bonometti L."/>
            <person name="Westerberg I."/>
            <person name="Brannstrom I.O."/>
            <person name="Guillou S."/>
            <person name="Cros-Aarteil S."/>
            <person name="Calhoun S."/>
            <person name="Haridas S."/>
            <person name="Kuo A."/>
            <person name="Mondo S."/>
            <person name="Pangilinan J."/>
            <person name="Riley R."/>
            <person name="Labutti K."/>
            <person name="Andreopoulos B."/>
            <person name="Lipzen A."/>
            <person name="Chen C."/>
            <person name="Yanf M."/>
            <person name="Daum C."/>
            <person name="Ng V."/>
            <person name="Clum A."/>
            <person name="Steindorff A."/>
            <person name="Ohm R."/>
            <person name="Martin F."/>
            <person name="Silar P."/>
            <person name="Natvig D."/>
            <person name="Lalanne C."/>
            <person name="Gautier V."/>
            <person name="Ament-Velasquez S.L."/>
            <person name="Kruys A."/>
            <person name="Hutchinson M.I."/>
            <person name="Powell A.J."/>
            <person name="Barry K."/>
            <person name="Miller A.N."/>
            <person name="Grigoriev I.V."/>
            <person name="Debuchy R."/>
            <person name="Gladieux P."/>
            <person name="Thoren M.H."/>
            <person name="Johannesson H."/>
        </authorList>
    </citation>
    <scope>NUCLEOTIDE SEQUENCE</scope>
    <source>
        <strain evidence="1">CBS 606.72</strain>
    </source>
</reference>
<accession>A0AA40CAZ3</accession>
<dbReference type="Proteomes" id="UP001175000">
    <property type="component" value="Unassembled WGS sequence"/>
</dbReference>
<name>A0AA40CAZ3_9PEZI</name>
<evidence type="ECO:0000313" key="1">
    <source>
        <dbReference type="EMBL" id="KAK0631580.1"/>
    </source>
</evidence>
<keyword evidence="2" id="KW-1185">Reference proteome</keyword>
<dbReference type="AlphaFoldDB" id="A0AA40CAZ3"/>
<evidence type="ECO:0000313" key="2">
    <source>
        <dbReference type="Proteomes" id="UP001175000"/>
    </source>
</evidence>
<organism evidence="1 2">
    <name type="scientific">Immersiella caudata</name>
    <dbReference type="NCBI Taxonomy" id="314043"/>
    <lineage>
        <taxon>Eukaryota</taxon>
        <taxon>Fungi</taxon>
        <taxon>Dikarya</taxon>
        <taxon>Ascomycota</taxon>
        <taxon>Pezizomycotina</taxon>
        <taxon>Sordariomycetes</taxon>
        <taxon>Sordariomycetidae</taxon>
        <taxon>Sordariales</taxon>
        <taxon>Lasiosphaeriaceae</taxon>
        <taxon>Immersiella</taxon>
    </lineage>
</organism>
<comment type="caution">
    <text evidence="1">The sequence shown here is derived from an EMBL/GenBank/DDBJ whole genome shotgun (WGS) entry which is preliminary data.</text>
</comment>
<protein>
    <submittedName>
        <fullName evidence="1">Uncharacterized protein</fullName>
    </submittedName>
</protein>
<sequence>MVLNVSGRAPDEDYDLLFDCLHSQGFEWKQIDSPAAPERRGLDGGMDDDVTVHFVLRGLQQQNSTLGPADVSFTTYANGTGTVQSHHHLQQPLTPTPGNGATNNMQRRHHDGEGFKVNWSVVEYHHDALSQRDASHVISWTAKQLSTAVGHHWAWLAYLPV</sequence>
<proteinExistence type="predicted"/>